<keyword evidence="2" id="KW-0805">Transcription regulation</keyword>
<evidence type="ECO:0000313" key="9">
    <source>
        <dbReference type="Proteomes" id="UP000461730"/>
    </source>
</evidence>
<comment type="similarity">
    <text evidence="1">Belongs to the sigma-70 factor family. ECF subfamily.</text>
</comment>
<dbReference type="Gene3D" id="1.10.1740.10">
    <property type="match status" value="1"/>
</dbReference>
<evidence type="ECO:0000256" key="5">
    <source>
        <dbReference type="ARBA" id="ARBA00023163"/>
    </source>
</evidence>
<proteinExistence type="inferred from homology"/>
<dbReference type="Proteomes" id="UP000461730">
    <property type="component" value="Unassembled WGS sequence"/>
</dbReference>
<comment type="caution">
    <text evidence="8">The sequence shown here is derived from an EMBL/GenBank/DDBJ whole genome shotgun (WGS) entry which is preliminary data.</text>
</comment>
<evidence type="ECO:0000313" key="8">
    <source>
        <dbReference type="EMBL" id="MVT10270.1"/>
    </source>
</evidence>
<accession>A0A7K1U7F0</accession>
<dbReference type="NCBIfam" id="TIGR02937">
    <property type="entry name" value="sigma70-ECF"/>
    <property type="match status" value="1"/>
</dbReference>
<dbReference type="InterPro" id="IPR013324">
    <property type="entry name" value="RNA_pol_sigma_r3/r4-like"/>
</dbReference>
<keyword evidence="4" id="KW-0238">DNA-binding</keyword>
<dbReference type="GO" id="GO:0003677">
    <property type="term" value="F:DNA binding"/>
    <property type="evidence" value="ECO:0007669"/>
    <property type="project" value="UniProtKB-KW"/>
</dbReference>
<dbReference type="AlphaFoldDB" id="A0A7K1U7F0"/>
<evidence type="ECO:0000256" key="4">
    <source>
        <dbReference type="ARBA" id="ARBA00023125"/>
    </source>
</evidence>
<sequence>MLYLSGNHRLEDIQELIKQCAANDRLGQEKLYRKFYPALFLLCRKFFPEQADALEVLNDGMLKVFRNIGQYRDDKGLFFNWVYTVVRNTALDRLKNVKWNNYVDVEEINVPATDNPLAALELADIYKLLDVLPAATRVICILFYLEGFAINEICARLQLSAGTVKWHLSETRSRLRPVLLKYYSKNQGYSG</sequence>
<evidence type="ECO:0000256" key="2">
    <source>
        <dbReference type="ARBA" id="ARBA00023015"/>
    </source>
</evidence>
<keyword evidence="5" id="KW-0804">Transcription</keyword>
<dbReference type="InterPro" id="IPR014284">
    <property type="entry name" value="RNA_pol_sigma-70_dom"/>
</dbReference>
<name>A0A7K1U7F0_9BACT</name>
<dbReference type="Gene3D" id="1.10.10.10">
    <property type="entry name" value="Winged helix-like DNA-binding domain superfamily/Winged helix DNA-binding domain"/>
    <property type="match status" value="1"/>
</dbReference>
<dbReference type="InterPro" id="IPR039425">
    <property type="entry name" value="RNA_pol_sigma-70-like"/>
</dbReference>
<dbReference type="GO" id="GO:0016987">
    <property type="term" value="F:sigma factor activity"/>
    <property type="evidence" value="ECO:0007669"/>
    <property type="project" value="UniProtKB-KW"/>
</dbReference>
<dbReference type="GO" id="GO:0006352">
    <property type="term" value="P:DNA-templated transcription initiation"/>
    <property type="evidence" value="ECO:0007669"/>
    <property type="project" value="InterPro"/>
</dbReference>
<evidence type="ECO:0000259" key="7">
    <source>
        <dbReference type="Pfam" id="PF08281"/>
    </source>
</evidence>
<dbReference type="PANTHER" id="PTHR43133:SF8">
    <property type="entry name" value="RNA POLYMERASE SIGMA FACTOR HI_1459-RELATED"/>
    <property type="match status" value="1"/>
</dbReference>
<dbReference type="Pfam" id="PF04542">
    <property type="entry name" value="Sigma70_r2"/>
    <property type="match status" value="1"/>
</dbReference>
<evidence type="ECO:0000256" key="1">
    <source>
        <dbReference type="ARBA" id="ARBA00010641"/>
    </source>
</evidence>
<dbReference type="Pfam" id="PF08281">
    <property type="entry name" value="Sigma70_r4_2"/>
    <property type="match status" value="1"/>
</dbReference>
<gene>
    <name evidence="8" type="ORF">GO493_18505</name>
</gene>
<feature type="domain" description="RNA polymerase sigma-70 region 2" evidence="6">
    <location>
        <begin position="31"/>
        <end position="99"/>
    </location>
</feature>
<dbReference type="InterPro" id="IPR013325">
    <property type="entry name" value="RNA_pol_sigma_r2"/>
</dbReference>
<keyword evidence="3" id="KW-0731">Sigma factor</keyword>
<feature type="domain" description="RNA polymerase sigma factor 70 region 4 type 2" evidence="7">
    <location>
        <begin position="124"/>
        <end position="175"/>
    </location>
</feature>
<dbReference type="EMBL" id="WRXN01000008">
    <property type="protein sequence ID" value="MVT10270.1"/>
    <property type="molecule type" value="Genomic_DNA"/>
</dbReference>
<dbReference type="InterPro" id="IPR007627">
    <property type="entry name" value="RNA_pol_sigma70_r2"/>
</dbReference>
<evidence type="ECO:0000259" key="6">
    <source>
        <dbReference type="Pfam" id="PF04542"/>
    </source>
</evidence>
<evidence type="ECO:0000256" key="3">
    <source>
        <dbReference type="ARBA" id="ARBA00023082"/>
    </source>
</evidence>
<protein>
    <submittedName>
        <fullName evidence="8">Sigma-70 family RNA polymerase sigma factor</fullName>
    </submittedName>
</protein>
<dbReference type="RefSeq" id="WP_157307717.1">
    <property type="nucleotide sequence ID" value="NZ_WRXN01000008.1"/>
</dbReference>
<reference evidence="8 9" key="1">
    <citation type="submission" date="2019-12" db="EMBL/GenBank/DDBJ databases">
        <title>Chitinophaga sp. strain ysch24 (GDMCC 1.1355), whole genome shotgun sequence.</title>
        <authorList>
            <person name="Zhang X."/>
        </authorList>
    </citation>
    <scope>NUCLEOTIDE SEQUENCE [LARGE SCALE GENOMIC DNA]</scope>
    <source>
        <strain evidence="9">ysch24</strain>
    </source>
</reference>
<dbReference type="PANTHER" id="PTHR43133">
    <property type="entry name" value="RNA POLYMERASE ECF-TYPE SIGMA FACTO"/>
    <property type="match status" value="1"/>
</dbReference>
<dbReference type="SUPFAM" id="SSF88946">
    <property type="entry name" value="Sigma2 domain of RNA polymerase sigma factors"/>
    <property type="match status" value="1"/>
</dbReference>
<organism evidence="8 9">
    <name type="scientific">Chitinophaga tropicalis</name>
    <dbReference type="NCBI Taxonomy" id="2683588"/>
    <lineage>
        <taxon>Bacteria</taxon>
        <taxon>Pseudomonadati</taxon>
        <taxon>Bacteroidota</taxon>
        <taxon>Chitinophagia</taxon>
        <taxon>Chitinophagales</taxon>
        <taxon>Chitinophagaceae</taxon>
        <taxon>Chitinophaga</taxon>
    </lineage>
</organism>
<dbReference type="InterPro" id="IPR013249">
    <property type="entry name" value="RNA_pol_sigma70_r4_t2"/>
</dbReference>
<keyword evidence="9" id="KW-1185">Reference proteome</keyword>
<dbReference type="SUPFAM" id="SSF88659">
    <property type="entry name" value="Sigma3 and sigma4 domains of RNA polymerase sigma factors"/>
    <property type="match status" value="1"/>
</dbReference>
<dbReference type="InterPro" id="IPR036388">
    <property type="entry name" value="WH-like_DNA-bd_sf"/>
</dbReference>